<dbReference type="OrthoDB" id="437005at2759"/>
<dbReference type="Proteomes" id="UP000186817">
    <property type="component" value="Unassembled WGS sequence"/>
</dbReference>
<dbReference type="EMBL" id="LSRX01001859">
    <property type="protein sequence ID" value="OLP77039.1"/>
    <property type="molecule type" value="Genomic_DNA"/>
</dbReference>
<evidence type="ECO:0000256" key="1">
    <source>
        <dbReference type="SAM" id="MobiDB-lite"/>
    </source>
</evidence>
<evidence type="ECO:0000313" key="2">
    <source>
        <dbReference type="EMBL" id="OLP77039.1"/>
    </source>
</evidence>
<feature type="region of interest" description="Disordered" evidence="1">
    <location>
        <begin position="35"/>
        <end position="59"/>
    </location>
</feature>
<dbReference type="CDD" id="cd09272">
    <property type="entry name" value="RNase_HI_RT_Ty1"/>
    <property type="match status" value="1"/>
</dbReference>
<protein>
    <submittedName>
        <fullName evidence="2">Copia protein</fullName>
    </submittedName>
</protein>
<comment type="caution">
    <text evidence="2">The sequence shown here is derived from an EMBL/GenBank/DDBJ whole genome shotgun (WGS) entry which is preliminary data.</text>
</comment>
<dbReference type="PANTHER" id="PTHR11439">
    <property type="entry name" value="GAG-POL-RELATED RETROTRANSPOSON"/>
    <property type="match status" value="1"/>
</dbReference>
<feature type="region of interest" description="Disordered" evidence="1">
    <location>
        <begin position="79"/>
        <end position="143"/>
    </location>
</feature>
<feature type="compositionally biased region" description="Pro residues" evidence="1">
    <location>
        <begin position="126"/>
        <end position="140"/>
    </location>
</feature>
<organism evidence="2 3">
    <name type="scientific">Symbiodinium microadriaticum</name>
    <name type="common">Dinoflagellate</name>
    <name type="synonym">Zooxanthella microadriatica</name>
    <dbReference type="NCBI Taxonomy" id="2951"/>
    <lineage>
        <taxon>Eukaryota</taxon>
        <taxon>Sar</taxon>
        <taxon>Alveolata</taxon>
        <taxon>Dinophyceae</taxon>
        <taxon>Suessiales</taxon>
        <taxon>Symbiodiniaceae</taxon>
        <taxon>Symbiodinium</taxon>
    </lineage>
</organism>
<name>A0A1Q9C2A2_SYMMI</name>
<keyword evidence="3" id="KW-1185">Reference proteome</keyword>
<evidence type="ECO:0000313" key="3">
    <source>
        <dbReference type="Proteomes" id="UP000186817"/>
    </source>
</evidence>
<sequence>MPRPRYLFVGVYMFPVDADHKLLWEISEAVKPETESFEVPLGVSSPSAELDPEAGQPGVQPGDVTADEGIGDLVDQSCSDVVDPESGKPGVKPGDVTEDEGVNHPVETSGCEPLFCEDELLDYSPSLPPDPEPPLPPPHEAPGEVSVDDEWIERGYVDESLCPADERYLSDVDKASQQWMRVGQARFRQLTKLVRYRPMLIRLANRLVVATDAGHTYTAIRVSFQAASGWHRDLHNEKTSMNLVMKLSRFEGGRIVLNGGVVVEYDERGSLRFDLKENHSVEPSVGPRLVLIAYTPANAARLSVLDVNLLLSLGFNVPVNLRPAPHAQQPVMKAFAAQAVNAATLSPSALVAGSGCTCRLPGVESMSRLSVPLAAAVPGEFVTSESNRYRYFICCMSSVENQLILEGPNETLGGVLWLSGRLLADMAMCEDIKEDAELLRHIMEQLEEALTGVPNRSVRLQKIRRLAKAVDESLVGTYQALMRTQLEASAEVVGTGEQPLLGDHDPDVLLQTRQVSLAEARSNIDHWKQAIADELTALTVVHTAVRVVTKSELDRMADEGSVIQTIPGKLVLTEKAPDRRKRARLKQADADPSLWLVLEALEGKCGQIEFRDEQGEILAILGVYVDDLLFSGPRAEIASFLLALTHMWTTSDPSWIEDGLRFCGVEIDLAEDGSYMLHQSAYLRDLVSKYAMPDRCVLPDFKVGYAEPETVTIPNLRRAQKLVGELLWLTGRTRPDAAFHVNKLGQYCSKFPVAVYKGDEPLRFQRNKLSVESWSDASFGQDDGSRSQTGALLILAGGLVSWHSTRQTITALSTAESEIISAVESMTLGRAVSPIWAELCRADLQWSICIDNSACVQLLVVPGGAWRTRHLRLRAHHFREAISDESLLVQHVPGQEMLGDLLTKSLPEARVALALSI</sequence>
<accession>A0A1Q9C2A2</accession>
<reference evidence="2 3" key="1">
    <citation type="submission" date="2016-02" db="EMBL/GenBank/DDBJ databases">
        <title>Genome analysis of coral dinoflagellate symbionts highlights evolutionary adaptations to a symbiotic lifestyle.</title>
        <authorList>
            <person name="Aranda M."/>
            <person name="Li Y."/>
            <person name="Liew Y.J."/>
            <person name="Baumgarten S."/>
            <person name="Simakov O."/>
            <person name="Wilson M."/>
            <person name="Piel J."/>
            <person name="Ashoor H."/>
            <person name="Bougouffa S."/>
            <person name="Bajic V.B."/>
            <person name="Ryu T."/>
            <person name="Ravasi T."/>
            <person name="Bayer T."/>
            <person name="Micklem G."/>
            <person name="Kim H."/>
            <person name="Bhak J."/>
            <person name="Lajeunesse T.C."/>
            <person name="Voolstra C.R."/>
        </authorList>
    </citation>
    <scope>NUCLEOTIDE SEQUENCE [LARGE SCALE GENOMIC DNA]</scope>
    <source>
        <strain evidence="2 3">CCMP2467</strain>
    </source>
</reference>
<proteinExistence type="predicted"/>
<gene>
    <name evidence="2" type="primary">GIP</name>
    <name evidence="2" type="ORF">AK812_SmicGene42944</name>
</gene>
<dbReference type="AlphaFoldDB" id="A0A1Q9C2A2"/>